<dbReference type="Proteomes" id="UP001215280">
    <property type="component" value="Unassembled WGS sequence"/>
</dbReference>
<gene>
    <name evidence="2" type="ORF">DFH07DRAFT_1007539</name>
</gene>
<sequence length="264" mass="30058">MPRGIPGQGPLSGTQTTSSDIEADARSYAVTRYTAFIPEKPLEGHFDRLERGEKTSLIGKNEELKEKGGEPRVQEWRKQVKGTDAAASVNGEGFGRCEMRPNELDGSRDAQQWNGPGEVGVDVSFKKDVRRDTYSKEEWGVKSECLYYSECQGGILVLAKYKPTRERQLDAPPKTDQLKNHDVANGSPKLYRCARVYKRKEHARTKKKSWKAPHAEDLKLSEAKIEGRECTFKVDISMGKNGRRKQRKKWTFEEEDFNEALQMK</sequence>
<feature type="compositionally biased region" description="Polar residues" evidence="1">
    <location>
        <begin position="11"/>
        <end position="20"/>
    </location>
</feature>
<comment type="caution">
    <text evidence="2">The sequence shown here is derived from an EMBL/GenBank/DDBJ whole genome shotgun (WGS) entry which is preliminary data.</text>
</comment>
<reference evidence="2" key="1">
    <citation type="submission" date="2023-03" db="EMBL/GenBank/DDBJ databases">
        <title>Massive genome expansion in bonnet fungi (Mycena s.s.) driven by repeated elements and novel gene families across ecological guilds.</title>
        <authorList>
            <consortium name="Lawrence Berkeley National Laboratory"/>
            <person name="Harder C.B."/>
            <person name="Miyauchi S."/>
            <person name="Viragh M."/>
            <person name="Kuo A."/>
            <person name="Thoen E."/>
            <person name="Andreopoulos B."/>
            <person name="Lu D."/>
            <person name="Skrede I."/>
            <person name="Drula E."/>
            <person name="Henrissat B."/>
            <person name="Morin E."/>
            <person name="Kohler A."/>
            <person name="Barry K."/>
            <person name="LaButti K."/>
            <person name="Morin E."/>
            <person name="Salamov A."/>
            <person name="Lipzen A."/>
            <person name="Mereny Z."/>
            <person name="Hegedus B."/>
            <person name="Baldrian P."/>
            <person name="Stursova M."/>
            <person name="Weitz H."/>
            <person name="Taylor A."/>
            <person name="Grigoriev I.V."/>
            <person name="Nagy L.G."/>
            <person name="Martin F."/>
            <person name="Kauserud H."/>
        </authorList>
    </citation>
    <scope>NUCLEOTIDE SEQUENCE</scope>
    <source>
        <strain evidence="2">CBHHK188m</strain>
    </source>
</reference>
<name>A0AAD7MKE8_9AGAR</name>
<keyword evidence="3" id="KW-1185">Reference proteome</keyword>
<feature type="region of interest" description="Disordered" evidence="1">
    <location>
        <begin position="1"/>
        <end position="23"/>
    </location>
</feature>
<evidence type="ECO:0000313" key="3">
    <source>
        <dbReference type="Proteomes" id="UP001215280"/>
    </source>
</evidence>
<evidence type="ECO:0000256" key="1">
    <source>
        <dbReference type="SAM" id="MobiDB-lite"/>
    </source>
</evidence>
<proteinExistence type="predicted"/>
<accession>A0AAD7MKE8</accession>
<evidence type="ECO:0000313" key="2">
    <source>
        <dbReference type="EMBL" id="KAJ7721652.1"/>
    </source>
</evidence>
<dbReference type="AlphaFoldDB" id="A0AAD7MKE8"/>
<protein>
    <submittedName>
        <fullName evidence="2">Uncharacterized protein</fullName>
    </submittedName>
</protein>
<dbReference type="EMBL" id="JARJLG010000266">
    <property type="protein sequence ID" value="KAJ7721652.1"/>
    <property type="molecule type" value="Genomic_DNA"/>
</dbReference>
<organism evidence="2 3">
    <name type="scientific">Mycena maculata</name>
    <dbReference type="NCBI Taxonomy" id="230809"/>
    <lineage>
        <taxon>Eukaryota</taxon>
        <taxon>Fungi</taxon>
        <taxon>Dikarya</taxon>
        <taxon>Basidiomycota</taxon>
        <taxon>Agaricomycotina</taxon>
        <taxon>Agaricomycetes</taxon>
        <taxon>Agaricomycetidae</taxon>
        <taxon>Agaricales</taxon>
        <taxon>Marasmiineae</taxon>
        <taxon>Mycenaceae</taxon>
        <taxon>Mycena</taxon>
    </lineage>
</organism>